<organism evidence="1 2">
    <name type="scientific">Caerostris extrusa</name>
    <name type="common">Bark spider</name>
    <name type="synonym">Caerostris bankana</name>
    <dbReference type="NCBI Taxonomy" id="172846"/>
    <lineage>
        <taxon>Eukaryota</taxon>
        <taxon>Metazoa</taxon>
        <taxon>Ecdysozoa</taxon>
        <taxon>Arthropoda</taxon>
        <taxon>Chelicerata</taxon>
        <taxon>Arachnida</taxon>
        <taxon>Araneae</taxon>
        <taxon>Araneomorphae</taxon>
        <taxon>Entelegynae</taxon>
        <taxon>Araneoidea</taxon>
        <taxon>Araneidae</taxon>
        <taxon>Caerostris</taxon>
    </lineage>
</organism>
<proteinExistence type="predicted"/>
<dbReference type="Proteomes" id="UP001054945">
    <property type="component" value="Unassembled WGS sequence"/>
</dbReference>
<evidence type="ECO:0000313" key="2">
    <source>
        <dbReference type="Proteomes" id="UP001054945"/>
    </source>
</evidence>
<protein>
    <submittedName>
        <fullName evidence="1">Uncharacterized protein</fullName>
    </submittedName>
</protein>
<sequence length="121" mass="14416">MKGKTFLKDIELLWIWYNVTKKEISFSGGLKLVRRAVIVPGLELRTQREHAIYEVPDRGRMRLDGGKFWREAADGKLYNYNVFNNYIEKLQGRQKEQKNKLRTCYGNARLVPENRQNTYKF</sequence>
<reference evidence="1 2" key="1">
    <citation type="submission" date="2021-06" db="EMBL/GenBank/DDBJ databases">
        <title>Caerostris extrusa draft genome.</title>
        <authorList>
            <person name="Kono N."/>
            <person name="Arakawa K."/>
        </authorList>
    </citation>
    <scope>NUCLEOTIDE SEQUENCE [LARGE SCALE GENOMIC DNA]</scope>
</reference>
<gene>
    <name evidence="1" type="ORF">CEXT_534581</name>
</gene>
<name>A0AAV4PDU2_CAEEX</name>
<keyword evidence="2" id="KW-1185">Reference proteome</keyword>
<dbReference type="EMBL" id="BPLR01004523">
    <property type="protein sequence ID" value="GIX95467.1"/>
    <property type="molecule type" value="Genomic_DNA"/>
</dbReference>
<dbReference type="AlphaFoldDB" id="A0AAV4PDU2"/>
<comment type="caution">
    <text evidence="1">The sequence shown here is derived from an EMBL/GenBank/DDBJ whole genome shotgun (WGS) entry which is preliminary data.</text>
</comment>
<accession>A0AAV4PDU2</accession>
<evidence type="ECO:0000313" key="1">
    <source>
        <dbReference type="EMBL" id="GIX95467.1"/>
    </source>
</evidence>